<dbReference type="AlphaFoldDB" id="A0A6A4WF14"/>
<keyword evidence="4" id="KW-0539">Nucleus</keyword>
<name>A0A6A4WF14_AMPAM</name>
<evidence type="ECO:0000256" key="3">
    <source>
        <dbReference type="ARBA" id="ARBA00017364"/>
    </source>
</evidence>
<reference evidence="9 10" key="1">
    <citation type="submission" date="2019-07" db="EMBL/GenBank/DDBJ databases">
        <title>Draft genome assembly of a fouling barnacle, Amphibalanus amphitrite (Darwin, 1854): The first reference genome for Thecostraca.</title>
        <authorList>
            <person name="Kim W."/>
        </authorList>
    </citation>
    <scope>NUCLEOTIDE SEQUENCE [LARGE SCALE GENOMIC DNA]</scope>
    <source>
        <strain evidence="9">SNU_AA5</strain>
        <tissue evidence="9">Soma without cirri and trophi</tissue>
    </source>
</reference>
<evidence type="ECO:0000313" key="9">
    <source>
        <dbReference type="EMBL" id="KAF0300581.1"/>
    </source>
</evidence>
<evidence type="ECO:0000256" key="6">
    <source>
        <dbReference type="SAM" id="MobiDB-lite"/>
    </source>
</evidence>
<feature type="compositionally biased region" description="Pro residues" evidence="6">
    <location>
        <begin position="870"/>
        <end position="883"/>
    </location>
</feature>
<dbReference type="CDD" id="cd00590">
    <property type="entry name" value="RRM_SF"/>
    <property type="match status" value="1"/>
</dbReference>
<sequence>MADSDDEYDRRRRDKFRGERTGDARPRRDDIEYDRGRAGGGQIRSRGDYRMDAYRGREPRGYSPGPDLSPPPHKRMRADWGGGERRFPTGYGAGDGYGGGGGAPAVAPFGGGYSDADGPSQPPMMTFKAFLASQDDMITDDEAIKKYTEYKLDFRRQQLNEFFLAHKEEEWFKAKYHPEECVKRQEEQIANLKRRVDVFLERLEAQPDTRLDGDQAELLLRFLDSVVIRLEGGSDFDMTVLDLPEEDPADRPPQKTFVLDQDKKKKEEADKAKTEDLSKLPLTDEQKALQEKAKEFLKKKGEETKKRKYEYNSGSSSSSSSSDSDEPDEPAEPAPPGAENGSAATAAAAAADGEANKTEPVSADEGGELDGRPEPASPRPPGDTAPAEAAADGDEKAKREEDGEKAAEKTEAKADERRPRPLHRTTSIFLRNLAPTITKQEVEAMCRRYPGFLRAAIADPQPERRWFRRGWVTFERQVNIKEICWNLNNIRLRDCELGAIVNRDLSRRVRTVNGITSHKQVVRADIKLAAKIIQNLDSRYQLWPDPDAEQRGQQVSRSPSVYPERSRNNPILRNITDYLIEEASAEEEELLGVSASSQEEAPAGGDTIERDDELIKVLDRLLLYLRVVHSVDYYNHSEYPNEDEMPNRCGIIHARGLPPSSKVTSTEVQDYISSFENKIGSFLLPLTRWVDDECKKNGLILKDPEEEVEKFVQANTQELAKDKWLCPLSNKKFKGPDFVRKHIFNKHAEKVEEVKKEVEFFNNYLRDPKRPQLPEHPSAKAGGAGPSRKEDPPAPFHGAPYGQPGPPPPPHHYGGYGGYQRPPMYGGYQPPPPRDPYYREPYLPPRDAYPRPPRPYGARRGGWLAAPGPSGGPPPRFPHPPHPFHGHVLFPAGAAASSPGFWPPQPLQPPPPPRRAKDPRSIVDYRDLDAPPDVDFHVRPLSSYRDLDAPKELDEF</sequence>
<protein>
    <recommendedName>
        <fullName evidence="3">Serrate RNA effector molecule homolog</fullName>
    </recommendedName>
    <alternativeName>
        <fullName evidence="5">Arsenite-resistance protein 2 homolog</fullName>
    </alternativeName>
</protein>
<dbReference type="PANTHER" id="PTHR13165:SF0">
    <property type="entry name" value="SERRATE RNA EFFECTOR MOLECULE HOMOLOG"/>
    <property type="match status" value="1"/>
</dbReference>
<evidence type="ECO:0000259" key="8">
    <source>
        <dbReference type="Pfam" id="PF12066"/>
    </source>
</evidence>
<dbReference type="InterPro" id="IPR007042">
    <property type="entry name" value="SERRATE/Ars2_C"/>
</dbReference>
<feature type="compositionally biased region" description="Basic and acidic residues" evidence="6">
    <location>
        <begin position="260"/>
        <end position="305"/>
    </location>
</feature>
<dbReference type="Pfam" id="PF04959">
    <property type="entry name" value="ARS2"/>
    <property type="match status" value="1"/>
</dbReference>
<dbReference type="GO" id="GO:0003676">
    <property type="term" value="F:nucleic acid binding"/>
    <property type="evidence" value="ECO:0007669"/>
    <property type="project" value="InterPro"/>
</dbReference>
<dbReference type="PANTHER" id="PTHR13165">
    <property type="entry name" value="ARSENITE-RESISTANCE PROTEIN 2"/>
    <property type="match status" value="1"/>
</dbReference>
<feature type="compositionally biased region" description="Low complexity" evidence="6">
    <location>
        <begin position="312"/>
        <end position="322"/>
    </location>
</feature>
<proteinExistence type="inferred from homology"/>
<comment type="caution">
    <text evidence="9">The sequence shown here is derived from an EMBL/GenBank/DDBJ whole genome shotgun (WGS) entry which is preliminary data.</text>
</comment>
<evidence type="ECO:0000313" key="10">
    <source>
        <dbReference type="Proteomes" id="UP000440578"/>
    </source>
</evidence>
<feature type="compositionally biased region" description="Low complexity" evidence="6">
    <location>
        <begin position="337"/>
        <end position="351"/>
    </location>
</feature>
<feature type="region of interest" description="Disordered" evidence="6">
    <location>
        <begin position="766"/>
        <end position="934"/>
    </location>
</feature>
<feature type="compositionally biased region" description="Basic and acidic residues" evidence="6">
    <location>
        <begin position="8"/>
        <end position="37"/>
    </location>
</feature>
<feature type="compositionally biased region" description="Basic and acidic residues" evidence="6">
    <location>
        <begin position="915"/>
        <end position="934"/>
    </location>
</feature>
<organism evidence="9 10">
    <name type="scientific">Amphibalanus amphitrite</name>
    <name type="common">Striped barnacle</name>
    <name type="synonym">Balanus amphitrite</name>
    <dbReference type="NCBI Taxonomy" id="1232801"/>
    <lineage>
        <taxon>Eukaryota</taxon>
        <taxon>Metazoa</taxon>
        <taxon>Ecdysozoa</taxon>
        <taxon>Arthropoda</taxon>
        <taxon>Crustacea</taxon>
        <taxon>Multicrustacea</taxon>
        <taxon>Cirripedia</taxon>
        <taxon>Thoracica</taxon>
        <taxon>Thoracicalcarea</taxon>
        <taxon>Balanomorpha</taxon>
        <taxon>Balanoidea</taxon>
        <taxon>Balanidae</taxon>
        <taxon>Amphibalaninae</taxon>
        <taxon>Amphibalanus</taxon>
    </lineage>
</organism>
<evidence type="ECO:0000259" key="7">
    <source>
        <dbReference type="Pfam" id="PF04959"/>
    </source>
</evidence>
<feature type="compositionally biased region" description="Basic and acidic residues" evidence="6">
    <location>
        <begin position="45"/>
        <end position="60"/>
    </location>
</feature>
<dbReference type="GO" id="GO:0016604">
    <property type="term" value="C:nuclear body"/>
    <property type="evidence" value="ECO:0007669"/>
    <property type="project" value="TreeGrafter"/>
</dbReference>
<accession>A0A6A4WF14</accession>
<feature type="region of interest" description="Disordered" evidence="6">
    <location>
        <begin position="243"/>
        <end position="427"/>
    </location>
</feature>
<dbReference type="InterPro" id="IPR039727">
    <property type="entry name" value="SE/Ars2"/>
</dbReference>
<evidence type="ECO:0000256" key="2">
    <source>
        <dbReference type="ARBA" id="ARBA00005407"/>
    </source>
</evidence>
<evidence type="ECO:0000256" key="1">
    <source>
        <dbReference type="ARBA" id="ARBA00004123"/>
    </source>
</evidence>
<evidence type="ECO:0000256" key="5">
    <source>
        <dbReference type="ARBA" id="ARBA00030701"/>
    </source>
</evidence>
<evidence type="ECO:0000256" key="4">
    <source>
        <dbReference type="ARBA" id="ARBA00023242"/>
    </source>
</evidence>
<feature type="compositionally biased region" description="Pro residues" evidence="6">
    <location>
        <begin position="901"/>
        <end position="913"/>
    </location>
</feature>
<dbReference type="Gene3D" id="3.30.70.330">
    <property type="match status" value="1"/>
</dbReference>
<dbReference type="InterPro" id="IPR035979">
    <property type="entry name" value="RBD_domain_sf"/>
</dbReference>
<comment type="similarity">
    <text evidence="2">Belongs to the ARS2 family.</text>
</comment>
<dbReference type="OrthoDB" id="342064at2759"/>
<feature type="domain" description="SERRATE/Ars2 C-terminal" evidence="7">
    <location>
        <begin position="655"/>
        <end position="833"/>
    </location>
</feature>
<feature type="region of interest" description="Disordered" evidence="6">
    <location>
        <begin position="545"/>
        <end position="564"/>
    </location>
</feature>
<feature type="compositionally biased region" description="Low complexity" evidence="6">
    <location>
        <begin position="819"/>
        <end position="828"/>
    </location>
</feature>
<feature type="region of interest" description="Disordered" evidence="6">
    <location>
        <begin position="1"/>
        <end position="84"/>
    </location>
</feature>
<feature type="domain" description="SERRATE/Ars2 N-terminal" evidence="8">
    <location>
        <begin position="128"/>
        <end position="234"/>
    </location>
</feature>
<dbReference type="Pfam" id="PF12066">
    <property type="entry name" value="SERRATE_Ars2_N"/>
    <property type="match status" value="1"/>
</dbReference>
<gene>
    <name evidence="9" type="primary">Ars2</name>
    <name evidence="9" type="ORF">FJT64_026909</name>
</gene>
<keyword evidence="10" id="KW-1185">Reference proteome</keyword>
<comment type="subcellular location">
    <subcellularLocation>
        <location evidence="1">Nucleus</location>
    </subcellularLocation>
</comment>
<feature type="compositionally biased region" description="Basic and acidic residues" evidence="6">
    <location>
        <begin position="393"/>
        <end position="419"/>
    </location>
</feature>
<dbReference type="GO" id="GO:0031053">
    <property type="term" value="P:primary miRNA processing"/>
    <property type="evidence" value="ECO:0007669"/>
    <property type="project" value="TreeGrafter"/>
</dbReference>
<dbReference type="Proteomes" id="UP000440578">
    <property type="component" value="Unassembled WGS sequence"/>
</dbReference>
<dbReference type="InterPro" id="IPR012677">
    <property type="entry name" value="Nucleotide-bd_a/b_plait_sf"/>
</dbReference>
<dbReference type="EMBL" id="VIIS01001250">
    <property type="protein sequence ID" value="KAF0300581.1"/>
    <property type="molecule type" value="Genomic_DNA"/>
</dbReference>
<dbReference type="SUPFAM" id="SSF54928">
    <property type="entry name" value="RNA-binding domain, RBD"/>
    <property type="match status" value="1"/>
</dbReference>
<dbReference type="InterPro" id="IPR021933">
    <property type="entry name" value="SERRATE/Ars2_N"/>
</dbReference>